<protein>
    <recommendedName>
        <fullName evidence="4">HTH araC/xylS-type domain-containing protein</fullName>
    </recommendedName>
</protein>
<dbReference type="Gene3D" id="2.60.120.10">
    <property type="entry name" value="Jelly Rolls"/>
    <property type="match status" value="1"/>
</dbReference>
<sequence length="261" mass="29457">MAWLEADAVFNPDQLDTAVIGIAARLSEHDSGIHQHQKGQLLYAQRGSIKITLTDQLCFLPAGCIAWIPPHTPHRAEMQKVTGYRSVYFDTEQITGLPKHITVFAATTLLIELLERISYSAFDSDWGEGVLYHLLQVCLNELSVAQRKLVTLKFPQDRRLSQLTEEAYLLTLKQLAQQVGASEKTIARIFLRETGLSFQQWRKQWRYLRALELLPLYNKVSPVAEALQFSSDSAFIHFFKSITGITPSAYLHGTSSQAVLP</sequence>
<evidence type="ECO:0000256" key="3">
    <source>
        <dbReference type="ARBA" id="ARBA00023163"/>
    </source>
</evidence>
<evidence type="ECO:0000313" key="6">
    <source>
        <dbReference type="Proteomes" id="UP000014568"/>
    </source>
</evidence>
<proteinExistence type="predicted"/>
<dbReference type="InterPro" id="IPR011051">
    <property type="entry name" value="RmlC_Cupin_sf"/>
</dbReference>
<dbReference type="InterPro" id="IPR009057">
    <property type="entry name" value="Homeodomain-like_sf"/>
</dbReference>
<reference evidence="5 6" key="1">
    <citation type="submission" date="2013-06" db="EMBL/GenBank/DDBJ databases">
        <title>The Genome Sequence of Acinetobacter rudis CIP 110305.</title>
        <authorList>
            <consortium name="The Broad Institute Genome Sequencing Platform"/>
            <consortium name="The Broad Institute Genome Sequencing Center for Infectious Disease"/>
            <person name="Cerqueira G."/>
            <person name="Feldgarden M."/>
            <person name="Courvalin P."/>
            <person name="Perichon B."/>
            <person name="Grillot-Courvalin C."/>
            <person name="Clermont D."/>
            <person name="Rocha E."/>
            <person name="Yoon E.-J."/>
            <person name="Nemec A."/>
            <person name="Young S.K."/>
            <person name="Zeng Q."/>
            <person name="Gargeya S."/>
            <person name="Fitzgerald M."/>
            <person name="Abouelleil A."/>
            <person name="Alvarado L."/>
            <person name="Berlin A.M."/>
            <person name="Chapman S.B."/>
            <person name="Dewar J."/>
            <person name="Goldberg J."/>
            <person name="Griggs A."/>
            <person name="Gujja S."/>
            <person name="Hansen M."/>
            <person name="Howarth C."/>
            <person name="Imamovic A."/>
            <person name="Larimer J."/>
            <person name="McCowan C."/>
            <person name="Murphy C."/>
            <person name="Pearson M."/>
            <person name="Priest M."/>
            <person name="Roberts A."/>
            <person name="Saif S."/>
            <person name="Shea T."/>
            <person name="Sykes S."/>
            <person name="Wortman J."/>
            <person name="Nusbaum C."/>
            <person name="Birren B."/>
        </authorList>
    </citation>
    <scope>NUCLEOTIDE SEQUENCE [LARGE SCALE GENOMIC DNA]</scope>
    <source>
        <strain evidence="5 6">CIP 110305</strain>
    </source>
</reference>
<dbReference type="InterPro" id="IPR003313">
    <property type="entry name" value="AraC-bd"/>
</dbReference>
<dbReference type="EMBL" id="ATGI01000036">
    <property type="protein sequence ID" value="EPF70723.1"/>
    <property type="molecule type" value="Genomic_DNA"/>
</dbReference>
<keyword evidence="6" id="KW-1185">Reference proteome</keyword>
<keyword evidence="3" id="KW-0804">Transcription</keyword>
<organism evidence="5 6">
    <name type="scientific">Acinetobacter rudis CIP 110305</name>
    <dbReference type="NCBI Taxonomy" id="421052"/>
    <lineage>
        <taxon>Bacteria</taxon>
        <taxon>Pseudomonadati</taxon>
        <taxon>Pseudomonadota</taxon>
        <taxon>Gammaproteobacteria</taxon>
        <taxon>Moraxellales</taxon>
        <taxon>Moraxellaceae</taxon>
        <taxon>Acinetobacter</taxon>
    </lineage>
</organism>
<dbReference type="Proteomes" id="UP000014568">
    <property type="component" value="Unassembled WGS sequence"/>
</dbReference>
<dbReference type="Pfam" id="PF02311">
    <property type="entry name" value="AraC_binding"/>
    <property type="match status" value="1"/>
</dbReference>
<dbReference type="Gene3D" id="1.10.10.60">
    <property type="entry name" value="Homeodomain-like"/>
    <property type="match status" value="2"/>
</dbReference>
<evidence type="ECO:0000256" key="2">
    <source>
        <dbReference type="ARBA" id="ARBA00023125"/>
    </source>
</evidence>
<dbReference type="STRING" id="632955.GCA_000829675_03312"/>
<evidence type="ECO:0000259" key="4">
    <source>
        <dbReference type="PROSITE" id="PS01124"/>
    </source>
</evidence>
<dbReference type="PROSITE" id="PS01124">
    <property type="entry name" value="HTH_ARAC_FAMILY_2"/>
    <property type="match status" value="1"/>
</dbReference>
<dbReference type="PANTHER" id="PTHR11019:SF159">
    <property type="entry name" value="TRANSCRIPTIONAL REGULATOR-RELATED"/>
    <property type="match status" value="1"/>
</dbReference>
<dbReference type="Pfam" id="PF12833">
    <property type="entry name" value="HTH_18"/>
    <property type="match status" value="1"/>
</dbReference>
<evidence type="ECO:0000313" key="5">
    <source>
        <dbReference type="EMBL" id="EPF70723.1"/>
    </source>
</evidence>
<dbReference type="InterPro" id="IPR014710">
    <property type="entry name" value="RmlC-like_jellyroll"/>
</dbReference>
<dbReference type="PATRIC" id="fig|421052.3.peg.2896"/>
<dbReference type="SMART" id="SM00342">
    <property type="entry name" value="HTH_ARAC"/>
    <property type="match status" value="1"/>
</dbReference>
<dbReference type="InterPro" id="IPR018060">
    <property type="entry name" value="HTH_AraC"/>
</dbReference>
<dbReference type="RefSeq" id="WP_016657342.1">
    <property type="nucleotide sequence ID" value="NZ_KE340354.1"/>
</dbReference>
<dbReference type="OrthoDB" id="5949386at2"/>
<dbReference type="eggNOG" id="COG2207">
    <property type="taxonomic scope" value="Bacteria"/>
</dbReference>
<name>S3MW83_9GAMM</name>
<evidence type="ECO:0000256" key="1">
    <source>
        <dbReference type="ARBA" id="ARBA00023015"/>
    </source>
</evidence>
<accession>S3MW83</accession>
<dbReference type="GO" id="GO:0043565">
    <property type="term" value="F:sequence-specific DNA binding"/>
    <property type="evidence" value="ECO:0007669"/>
    <property type="project" value="InterPro"/>
</dbReference>
<dbReference type="HOGENOM" id="CLU_000445_87_0_6"/>
<dbReference type="PANTHER" id="PTHR11019">
    <property type="entry name" value="HTH-TYPE TRANSCRIPTIONAL REGULATOR NIMR"/>
    <property type="match status" value="1"/>
</dbReference>
<feature type="domain" description="HTH araC/xylS-type" evidence="4">
    <location>
        <begin position="161"/>
        <end position="253"/>
    </location>
</feature>
<comment type="caution">
    <text evidence="5">The sequence shown here is derived from an EMBL/GenBank/DDBJ whole genome shotgun (WGS) entry which is preliminary data.</text>
</comment>
<dbReference type="SUPFAM" id="SSF46689">
    <property type="entry name" value="Homeodomain-like"/>
    <property type="match status" value="1"/>
</dbReference>
<dbReference type="SUPFAM" id="SSF51182">
    <property type="entry name" value="RmlC-like cupins"/>
    <property type="match status" value="1"/>
</dbReference>
<keyword evidence="1" id="KW-0805">Transcription regulation</keyword>
<gene>
    <name evidence="5" type="ORF">F945_02967</name>
</gene>
<dbReference type="GO" id="GO:0003700">
    <property type="term" value="F:DNA-binding transcription factor activity"/>
    <property type="evidence" value="ECO:0007669"/>
    <property type="project" value="InterPro"/>
</dbReference>
<dbReference type="AlphaFoldDB" id="S3MW83"/>
<dbReference type="CDD" id="cd06124">
    <property type="entry name" value="cupin_NimR-like_N"/>
    <property type="match status" value="1"/>
</dbReference>
<keyword evidence="2" id="KW-0238">DNA-binding</keyword>